<evidence type="ECO:0000313" key="2">
    <source>
        <dbReference type="EMBL" id="MBO8426795.1"/>
    </source>
</evidence>
<proteinExistence type="predicted"/>
<sequence length="425" mass="46397">MKRGLTLLLGIGCLLGLSSCHLFWDVVSVGESDGASSPTEESSKSPSLSSPVLEYGPLEIHFLELGNANTGDSVYIQAGDNDILIDAGSRKNSASAIESYLDPLVEDGKLEYVFATHAHQDHIAGFVGNSSSSAPGGRDGILYHYEIGSIIDFAYYDDGGSAVYDNAEPLPSDNDATAIYEDYREAREYAIGNGASWQTVKELFASGEEVYTIDLGEGVYLDVLYTYFYDHTSAELKGLNADFTKSGFSAQNDCSVCLLLRQGEHSFLFTGDAEEYCEYSLATTHDLPEVDLFKAGHHGSYTASGELLLSEIKPDIVCVCCCAGNQEYATNPKHSFPAQEAIDRIAEYTDRVYVTSLGSWEDSSHVEPLNGTIKVSSSLQTGIEVECSHSNDVLKLQPWFKENRDCPSQWASGEENASFRLKRRL</sequence>
<dbReference type="InterPro" id="IPR035681">
    <property type="entry name" value="ComA-like_MBL"/>
</dbReference>
<dbReference type="Pfam" id="PF00753">
    <property type="entry name" value="Lactamase_B"/>
    <property type="match status" value="1"/>
</dbReference>
<gene>
    <name evidence="2" type="ORF">IAC61_05750</name>
</gene>
<evidence type="ECO:0000259" key="1">
    <source>
        <dbReference type="Pfam" id="PF00753"/>
    </source>
</evidence>
<dbReference type="PANTHER" id="PTHR30619">
    <property type="entry name" value="DNA INTERNALIZATION/COMPETENCE PROTEIN COMEC/REC2"/>
    <property type="match status" value="1"/>
</dbReference>
<accession>A0A9D9DH13</accession>
<protein>
    <submittedName>
        <fullName evidence="2">MBL fold metallo-hydrolase</fullName>
    </submittedName>
</protein>
<dbReference type="PANTHER" id="PTHR30619:SF1">
    <property type="entry name" value="RECOMBINATION PROTEIN 2"/>
    <property type="match status" value="1"/>
</dbReference>
<reference evidence="2" key="2">
    <citation type="journal article" date="2021" name="PeerJ">
        <title>Extensive microbial diversity within the chicken gut microbiome revealed by metagenomics and culture.</title>
        <authorList>
            <person name="Gilroy R."/>
            <person name="Ravi A."/>
            <person name="Getino M."/>
            <person name="Pursley I."/>
            <person name="Horton D.L."/>
            <person name="Alikhan N.F."/>
            <person name="Baker D."/>
            <person name="Gharbi K."/>
            <person name="Hall N."/>
            <person name="Watson M."/>
            <person name="Adriaenssens E.M."/>
            <person name="Foster-Nyarko E."/>
            <person name="Jarju S."/>
            <person name="Secka A."/>
            <person name="Antonio M."/>
            <person name="Oren A."/>
            <person name="Chaudhuri R.R."/>
            <person name="La Ragione R."/>
            <person name="Hildebrand F."/>
            <person name="Pallen M.J."/>
        </authorList>
    </citation>
    <scope>NUCLEOTIDE SEQUENCE</scope>
    <source>
        <strain evidence="2">17113</strain>
    </source>
</reference>
<evidence type="ECO:0000313" key="3">
    <source>
        <dbReference type="Proteomes" id="UP000823634"/>
    </source>
</evidence>
<dbReference type="AlphaFoldDB" id="A0A9D9DH13"/>
<feature type="domain" description="Metallo-beta-lactamase" evidence="1">
    <location>
        <begin position="70"/>
        <end position="125"/>
    </location>
</feature>
<dbReference type="Gene3D" id="3.60.15.10">
    <property type="entry name" value="Ribonuclease Z/Hydroxyacylglutathione hydrolase-like"/>
    <property type="match status" value="1"/>
</dbReference>
<dbReference type="Proteomes" id="UP000823634">
    <property type="component" value="Unassembled WGS sequence"/>
</dbReference>
<reference evidence="2" key="1">
    <citation type="submission" date="2020-10" db="EMBL/GenBank/DDBJ databases">
        <authorList>
            <person name="Gilroy R."/>
        </authorList>
    </citation>
    <scope>NUCLEOTIDE SEQUENCE</scope>
    <source>
        <strain evidence="2">17113</strain>
    </source>
</reference>
<dbReference type="InterPro" id="IPR001279">
    <property type="entry name" value="Metallo-B-lactamas"/>
</dbReference>
<dbReference type="EMBL" id="JADINA010000036">
    <property type="protein sequence ID" value="MBO8426795.1"/>
    <property type="molecule type" value="Genomic_DNA"/>
</dbReference>
<dbReference type="CDD" id="cd07731">
    <property type="entry name" value="ComA-like_MBL-fold"/>
    <property type="match status" value="1"/>
</dbReference>
<dbReference type="InterPro" id="IPR052159">
    <property type="entry name" value="Competence_DNA_uptake"/>
</dbReference>
<dbReference type="SUPFAM" id="SSF56281">
    <property type="entry name" value="Metallo-hydrolase/oxidoreductase"/>
    <property type="match status" value="1"/>
</dbReference>
<organism evidence="2 3">
    <name type="scientific">Candidatus Alloenteromonas pullistercoris</name>
    <dbReference type="NCBI Taxonomy" id="2840785"/>
    <lineage>
        <taxon>Bacteria</taxon>
        <taxon>Bacillati</taxon>
        <taxon>Bacillota</taxon>
        <taxon>Bacillota incertae sedis</taxon>
        <taxon>Candidatus Alloenteromonas</taxon>
    </lineage>
</organism>
<comment type="caution">
    <text evidence="2">The sequence shown here is derived from an EMBL/GenBank/DDBJ whole genome shotgun (WGS) entry which is preliminary data.</text>
</comment>
<dbReference type="PROSITE" id="PS51257">
    <property type="entry name" value="PROKAR_LIPOPROTEIN"/>
    <property type="match status" value="1"/>
</dbReference>
<dbReference type="InterPro" id="IPR036866">
    <property type="entry name" value="RibonucZ/Hydroxyglut_hydro"/>
</dbReference>
<name>A0A9D9DH13_9FIRM</name>